<keyword evidence="2" id="KW-1185">Reference proteome</keyword>
<dbReference type="OrthoDB" id="2427603at2"/>
<reference evidence="2" key="1">
    <citation type="submission" date="2016-10" db="EMBL/GenBank/DDBJ databases">
        <authorList>
            <person name="Varghese N."/>
            <person name="Submissions S."/>
        </authorList>
    </citation>
    <scope>NUCLEOTIDE SEQUENCE [LARGE SCALE GENOMIC DNA]</scope>
    <source>
        <strain evidence="2">CGMCC 1.3566</strain>
    </source>
</reference>
<evidence type="ECO:0008006" key="3">
    <source>
        <dbReference type="Google" id="ProtNLM"/>
    </source>
</evidence>
<gene>
    <name evidence="1" type="ORF">SAMN05421676_10910</name>
</gene>
<dbReference type="EMBL" id="FOHJ01000009">
    <property type="protein sequence ID" value="SET83341.1"/>
    <property type="molecule type" value="Genomic_DNA"/>
</dbReference>
<dbReference type="AlphaFoldDB" id="A0A1I0HHG6"/>
<evidence type="ECO:0000313" key="2">
    <source>
        <dbReference type="Proteomes" id="UP000199095"/>
    </source>
</evidence>
<organism evidence="1 2">
    <name type="scientific">Salinibacillus kushneri</name>
    <dbReference type="NCBI Taxonomy" id="237682"/>
    <lineage>
        <taxon>Bacteria</taxon>
        <taxon>Bacillati</taxon>
        <taxon>Bacillota</taxon>
        <taxon>Bacilli</taxon>
        <taxon>Bacillales</taxon>
        <taxon>Bacillaceae</taxon>
        <taxon>Salinibacillus</taxon>
    </lineage>
</organism>
<evidence type="ECO:0000313" key="1">
    <source>
        <dbReference type="EMBL" id="SET83341.1"/>
    </source>
</evidence>
<dbReference type="STRING" id="237682.SAMN05421676_10910"/>
<dbReference type="Proteomes" id="UP000199095">
    <property type="component" value="Unassembled WGS sequence"/>
</dbReference>
<proteinExistence type="predicted"/>
<protein>
    <recommendedName>
        <fullName evidence="3">Phenylalanyl-tRNA synthetase subunit beta</fullName>
    </recommendedName>
</protein>
<dbReference type="RefSeq" id="WP_093136310.1">
    <property type="nucleotide sequence ID" value="NZ_FOHJ01000009.1"/>
</dbReference>
<accession>A0A1I0HHG6</accession>
<sequence>MKILRRLFIFLILIGVLAYGIYHFGTKIAAEKMMESYMDDLSASPVLNQFEQQISEHPQLEQAIQDGANVDESVLPFSTKEEATKNLVSKFSVGELIEMGNMAKDGLNEDEKLEMVQEFESRLSEDELLALKYIAYKELNQ</sequence>
<name>A0A1I0HHG6_9BACI</name>